<sequence>MNKDFLSKQVLDVEDIQQWLNVGKRQAYELCHSGSFSIVRVGRRIKISRVVFENWLNGVS</sequence>
<evidence type="ECO:0000313" key="3">
    <source>
        <dbReference type="Proteomes" id="UP000182110"/>
    </source>
</evidence>
<dbReference type="Pfam" id="PF12728">
    <property type="entry name" value="HTH_17"/>
    <property type="match status" value="1"/>
</dbReference>
<gene>
    <name evidence="2" type="ORF">BN1180_01563</name>
</gene>
<reference evidence="2 3" key="1">
    <citation type="journal article" date="2014" name="Genome Announc.">
        <title>Genome Sequence of Bacillus simplex Strain P558, Isolated from a Human Fecal Sample.</title>
        <authorList>
            <person name="Croce O."/>
            <person name="Hugon P."/>
            <person name="Lagier J.C."/>
            <person name="Bibi F."/>
            <person name="Robert C."/>
            <person name="Azhar E.I."/>
            <person name="Raoult D."/>
            <person name="Fournier P.E."/>
        </authorList>
    </citation>
    <scope>NUCLEOTIDE SEQUENCE [LARGE SCALE GENOMIC DNA]</scope>
    <source>
        <strain evidence="2 3">P558</strain>
    </source>
</reference>
<dbReference type="EMBL" id="CCXW01000001">
    <property type="protein sequence ID" value="CEG31419.1"/>
    <property type="molecule type" value="Genomic_DNA"/>
</dbReference>
<keyword evidence="2" id="KW-0238">DNA-binding</keyword>
<dbReference type="Proteomes" id="UP000182110">
    <property type="component" value="Unassembled WGS sequence"/>
</dbReference>
<protein>
    <submittedName>
        <fullName evidence="2">Prophage LambdaBa02, DNA-binding protein</fullName>
    </submittedName>
</protein>
<dbReference type="GO" id="GO:0003677">
    <property type="term" value="F:DNA binding"/>
    <property type="evidence" value="ECO:0007669"/>
    <property type="project" value="UniProtKB-KW"/>
</dbReference>
<feature type="domain" description="Helix-turn-helix" evidence="1">
    <location>
        <begin position="10"/>
        <end position="57"/>
    </location>
</feature>
<proteinExistence type="predicted"/>
<dbReference type="InterPro" id="IPR041657">
    <property type="entry name" value="HTH_17"/>
</dbReference>
<organism evidence="2 3">
    <name type="scientific">Peribacillus simplex</name>
    <dbReference type="NCBI Taxonomy" id="1478"/>
    <lineage>
        <taxon>Bacteria</taxon>
        <taxon>Bacillati</taxon>
        <taxon>Bacillota</taxon>
        <taxon>Bacilli</taxon>
        <taxon>Bacillales</taxon>
        <taxon>Bacillaceae</taxon>
        <taxon>Peribacillus</taxon>
    </lineage>
</organism>
<dbReference type="AlphaFoldDB" id="A0AAN2PF56"/>
<comment type="caution">
    <text evidence="2">The sequence shown here is derived from an EMBL/GenBank/DDBJ whole genome shotgun (WGS) entry which is preliminary data.</text>
</comment>
<accession>A0AAN2PF56</accession>
<keyword evidence="3" id="KW-1185">Reference proteome</keyword>
<evidence type="ECO:0000259" key="1">
    <source>
        <dbReference type="Pfam" id="PF12728"/>
    </source>
</evidence>
<evidence type="ECO:0000313" key="2">
    <source>
        <dbReference type="EMBL" id="CEG31419.1"/>
    </source>
</evidence>
<dbReference type="RefSeq" id="WP_072272582.1">
    <property type="nucleotide sequence ID" value="NZ_CCXW01000001.1"/>
</dbReference>
<name>A0AAN2PF56_9BACI</name>